<evidence type="ECO:0000256" key="11">
    <source>
        <dbReference type="RuleBase" id="RU364063"/>
    </source>
</evidence>
<evidence type="ECO:0000256" key="8">
    <source>
        <dbReference type="ARBA" id="ARBA00022840"/>
    </source>
</evidence>
<dbReference type="GO" id="GO:0003677">
    <property type="term" value="F:DNA binding"/>
    <property type="evidence" value="ECO:0007669"/>
    <property type="project" value="InterPro"/>
</dbReference>
<dbReference type="SMART" id="SM00382">
    <property type="entry name" value="AAA"/>
    <property type="match status" value="1"/>
</dbReference>
<dbReference type="Gene3D" id="3.40.50.300">
    <property type="entry name" value="P-loop containing nucleotide triphosphate hydrolases"/>
    <property type="match status" value="1"/>
</dbReference>
<dbReference type="EC" id="2.7.7.7" evidence="11"/>
<dbReference type="HOGENOM" id="CLU_006229_0_1_0"/>
<dbReference type="InterPro" id="IPR050238">
    <property type="entry name" value="DNA_Rep/Repair_Clamp_Loader"/>
</dbReference>
<feature type="domain" description="AAA+ ATPase" evidence="12">
    <location>
        <begin position="40"/>
        <end position="183"/>
    </location>
</feature>
<organism evidence="13 14">
    <name type="scientific">Candidatus Moduliflexus flocculans</name>
    <dbReference type="NCBI Taxonomy" id="1499966"/>
    <lineage>
        <taxon>Bacteria</taxon>
        <taxon>Candidatus Moduliflexota</taxon>
        <taxon>Candidatus Moduliflexia</taxon>
        <taxon>Candidatus Moduliflexales</taxon>
        <taxon>Candidatus Moduliflexaceae</taxon>
    </lineage>
</organism>
<gene>
    <name evidence="11" type="primary">dnaX</name>
    <name evidence="13" type="ORF">U14_00170</name>
</gene>
<dbReference type="InterPro" id="IPR003593">
    <property type="entry name" value="AAA+_ATPase"/>
</dbReference>
<dbReference type="GO" id="GO:0046872">
    <property type="term" value="F:metal ion binding"/>
    <property type="evidence" value="ECO:0007669"/>
    <property type="project" value="UniProtKB-KW"/>
</dbReference>
<name>A0A0S6VW92_9BACT</name>
<dbReference type="GO" id="GO:0005524">
    <property type="term" value="F:ATP binding"/>
    <property type="evidence" value="ECO:0007669"/>
    <property type="project" value="UniProtKB-KW"/>
</dbReference>
<proteinExistence type="inferred from homology"/>
<evidence type="ECO:0000256" key="4">
    <source>
        <dbReference type="ARBA" id="ARBA00022705"/>
    </source>
</evidence>
<evidence type="ECO:0000256" key="9">
    <source>
        <dbReference type="ARBA" id="ARBA00022932"/>
    </source>
</evidence>
<dbReference type="NCBIfam" id="NF004046">
    <property type="entry name" value="PRK05563.1"/>
    <property type="match status" value="1"/>
</dbReference>
<dbReference type="EMBL" id="DF820455">
    <property type="protein sequence ID" value="GAK48958.1"/>
    <property type="molecule type" value="Genomic_DNA"/>
</dbReference>
<evidence type="ECO:0000256" key="7">
    <source>
        <dbReference type="ARBA" id="ARBA00022833"/>
    </source>
</evidence>
<keyword evidence="4 11" id="KW-0235">DNA replication</keyword>
<keyword evidence="5" id="KW-0479">Metal-binding</keyword>
<dbReference type="PANTHER" id="PTHR11669:SF0">
    <property type="entry name" value="PROTEIN STICHEL-LIKE 2"/>
    <property type="match status" value="1"/>
</dbReference>
<dbReference type="CDD" id="cd18137">
    <property type="entry name" value="HLD_clamp_pol_III_gamma_tau"/>
    <property type="match status" value="1"/>
</dbReference>
<dbReference type="GO" id="GO:0006261">
    <property type="term" value="P:DNA-templated DNA replication"/>
    <property type="evidence" value="ECO:0007669"/>
    <property type="project" value="TreeGrafter"/>
</dbReference>
<dbReference type="GO" id="GO:0009360">
    <property type="term" value="C:DNA polymerase III complex"/>
    <property type="evidence" value="ECO:0007669"/>
    <property type="project" value="InterPro"/>
</dbReference>
<evidence type="ECO:0000256" key="3">
    <source>
        <dbReference type="ARBA" id="ARBA00022695"/>
    </source>
</evidence>
<dbReference type="InterPro" id="IPR045085">
    <property type="entry name" value="HLD_clamp_pol_III_gamma_tau"/>
</dbReference>
<dbReference type="CDD" id="cd00009">
    <property type="entry name" value="AAA"/>
    <property type="match status" value="1"/>
</dbReference>
<evidence type="ECO:0000256" key="5">
    <source>
        <dbReference type="ARBA" id="ARBA00022723"/>
    </source>
</evidence>
<keyword evidence="9 11" id="KW-0239">DNA-directed DNA polymerase</keyword>
<reference evidence="13 14" key="1">
    <citation type="journal article" date="2015" name="PeerJ">
        <title>First genomic representation of candidate bacterial phylum KSB3 points to enhanced environmental sensing as a trigger of wastewater bulking.</title>
        <authorList>
            <person name="Sekiguchi Y."/>
            <person name="Ohashi A."/>
            <person name="Parks D.H."/>
            <person name="Yamauchi T."/>
            <person name="Tyson G.W."/>
            <person name="Hugenholtz P."/>
        </authorList>
    </citation>
    <scope>NUCLEOTIDE SEQUENCE [LARGE SCALE GENOMIC DNA]</scope>
</reference>
<evidence type="ECO:0000256" key="1">
    <source>
        <dbReference type="ARBA" id="ARBA00006360"/>
    </source>
</evidence>
<accession>A0A0S6VW92</accession>
<sequence>MAQEQYQVIARKWRPQTFDDVVGQRHITETLKNELRSGRIAHAFLFAGIRGIGKTSAARILAKALNCQSSPTPTPEPCNQCDACLSIKNGTATDVMEIDGASNRKIEHIRELRENIKFSPAKLRYKVYIIDEVHMLTKEAFNALLKTLEEPPKHAIFILATTDDHKVPITITSRCQRFTFRGLGFSQMGEALRKITDAEGIRIDDQSLLYIAKRAEGSMRDAQSVLEQVISFCGKDVTREQVAELLGMVGGESIQQVTDAILANQPERILEVVDALVMQGHDLEQFYKDLVEHIRNLLVVKISSNAPQLLENSLTAADVLQQQTASISFQELQAIFKYLIRTEPLIKQSAYPRFTLEMALLQAPQMRAFELFDTTLHTIHALGEKFSAFQTLPPSAPPAIVPPDPIEDAIKIFRGARAEAVLPEERPQ</sequence>
<comment type="catalytic activity">
    <reaction evidence="10 11">
        <text>DNA(n) + a 2'-deoxyribonucleoside 5'-triphosphate = DNA(n+1) + diphosphate</text>
        <dbReference type="Rhea" id="RHEA:22508"/>
        <dbReference type="Rhea" id="RHEA-COMP:17339"/>
        <dbReference type="Rhea" id="RHEA-COMP:17340"/>
        <dbReference type="ChEBI" id="CHEBI:33019"/>
        <dbReference type="ChEBI" id="CHEBI:61560"/>
        <dbReference type="ChEBI" id="CHEBI:173112"/>
        <dbReference type="EC" id="2.7.7.7"/>
    </reaction>
</comment>
<dbReference type="GO" id="GO:0003887">
    <property type="term" value="F:DNA-directed DNA polymerase activity"/>
    <property type="evidence" value="ECO:0007669"/>
    <property type="project" value="UniProtKB-KW"/>
</dbReference>
<dbReference type="Pfam" id="PF12169">
    <property type="entry name" value="DNA_pol3_gamma3"/>
    <property type="match status" value="1"/>
</dbReference>
<dbReference type="Proteomes" id="UP000030700">
    <property type="component" value="Unassembled WGS sequence"/>
</dbReference>
<dbReference type="InterPro" id="IPR027417">
    <property type="entry name" value="P-loop_NTPase"/>
</dbReference>
<dbReference type="NCBIfam" id="TIGR02397">
    <property type="entry name" value="dnaX_nterm"/>
    <property type="match status" value="1"/>
</dbReference>
<dbReference type="Gene3D" id="1.10.8.60">
    <property type="match status" value="1"/>
</dbReference>
<dbReference type="FunFam" id="3.40.50.300:FF:000014">
    <property type="entry name" value="DNA polymerase III subunit gamma/tau"/>
    <property type="match status" value="1"/>
</dbReference>
<evidence type="ECO:0000313" key="13">
    <source>
        <dbReference type="EMBL" id="GAK48958.1"/>
    </source>
</evidence>
<keyword evidence="7" id="KW-0862">Zinc</keyword>
<keyword evidence="2 11" id="KW-0808">Transferase</keyword>
<dbReference type="InterPro" id="IPR008921">
    <property type="entry name" value="DNA_pol3_clamp-load_cplx_C"/>
</dbReference>
<evidence type="ECO:0000313" key="14">
    <source>
        <dbReference type="Proteomes" id="UP000030700"/>
    </source>
</evidence>
<comment type="similarity">
    <text evidence="1 11">Belongs to the DnaX/STICHEL family.</text>
</comment>
<dbReference type="Pfam" id="PF13177">
    <property type="entry name" value="DNA_pol3_delta2"/>
    <property type="match status" value="1"/>
</dbReference>
<evidence type="ECO:0000256" key="6">
    <source>
        <dbReference type="ARBA" id="ARBA00022741"/>
    </source>
</evidence>
<protein>
    <recommendedName>
        <fullName evidence="11">DNA polymerase III subunit gamma/tau</fullName>
        <ecNumber evidence="11">2.7.7.7</ecNumber>
    </recommendedName>
</protein>
<evidence type="ECO:0000256" key="10">
    <source>
        <dbReference type="ARBA" id="ARBA00049244"/>
    </source>
</evidence>
<keyword evidence="14" id="KW-1185">Reference proteome</keyword>
<evidence type="ECO:0000256" key="2">
    <source>
        <dbReference type="ARBA" id="ARBA00022679"/>
    </source>
</evidence>
<evidence type="ECO:0000259" key="12">
    <source>
        <dbReference type="SMART" id="SM00382"/>
    </source>
</evidence>
<keyword evidence="6 11" id="KW-0547">Nucleotide-binding</keyword>
<dbReference type="SUPFAM" id="SSF48019">
    <property type="entry name" value="post-AAA+ oligomerization domain-like"/>
    <property type="match status" value="1"/>
</dbReference>
<keyword evidence="3 11" id="KW-0548">Nucleotidyltransferase</keyword>
<dbReference type="InterPro" id="IPR022754">
    <property type="entry name" value="DNA_pol_III_gamma-3"/>
</dbReference>
<dbReference type="STRING" id="1499966.U14_00170"/>
<comment type="function">
    <text evidence="11">DNA polymerase III is a complex, multichain enzyme responsible for most of the replicative synthesis in bacteria. This DNA polymerase also exhibits 3' to 5' exonuclease activity.</text>
</comment>
<keyword evidence="8 11" id="KW-0067">ATP-binding</keyword>
<dbReference type="SUPFAM" id="SSF52540">
    <property type="entry name" value="P-loop containing nucleoside triphosphate hydrolases"/>
    <property type="match status" value="1"/>
</dbReference>
<comment type="subunit">
    <text evidence="11">DNA polymerase III contains a core (composed of alpha, epsilon and theta chains) that associates with a tau subunit. This core dimerizes to form the POLIII' complex. PolIII' associates with the gamma complex (composed of gamma, delta, delta', psi and chi chains) and with the beta chain to form the complete DNA polymerase III complex.</text>
</comment>
<dbReference type="Gene3D" id="1.20.272.10">
    <property type="match status" value="1"/>
</dbReference>
<dbReference type="InterPro" id="IPR012763">
    <property type="entry name" value="DNA_pol_III_sug/sutau_N"/>
</dbReference>
<dbReference type="Pfam" id="PF22608">
    <property type="entry name" value="DNAX_ATPase_lid"/>
    <property type="match status" value="1"/>
</dbReference>
<dbReference type="FunFam" id="1.10.8.60:FF:000013">
    <property type="entry name" value="DNA polymerase III subunit gamma/tau"/>
    <property type="match status" value="1"/>
</dbReference>
<dbReference type="PANTHER" id="PTHR11669">
    <property type="entry name" value="REPLICATION FACTOR C / DNA POLYMERASE III GAMMA-TAU SUBUNIT"/>
    <property type="match status" value="1"/>
</dbReference>
<dbReference type="AlphaFoldDB" id="A0A0S6VW92"/>